<evidence type="ECO:0000313" key="11">
    <source>
        <dbReference type="WBParaSite" id="Gr19_v10_g7747.t1"/>
    </source>
</evidence>
<keyword evidence="4 8" id="KW-0238">DNA-binding</keyword>
<evidence type="ECO:0000256" key="3">
    <source>
        <dbReference type="ARBA" id="ARBA00023015"/>
    </source>
</evidence>
<feature type="compositionally biased region" description="Acidic residues" evidence="9">
    <location>
        <begin position="296"/>
        <end position="305"/>
    </location>
</feature>
<dbReference type="InterPro" id="IPR011039">
    <property type="entry name" value="TFIIF_interaction"/>
</dbReference>
<dbReference type="SUPFAM" id="SSF50916">
    <property type="entry name" value="Rap30/74 interaction domains"/>
    <property type="match status" value="1"/>
</dbReference>
<evidence type="ECO:0000256" key="6">
    <source>
        <dbReference type="ARBA" id="ARBA00023242"/>
    </source>
</evidence>
<feature type="compositionally biased region" description="Acidic residues" evidence="9">
    <location>
        <begin position="237"/>
        <end position="248"/>
    </location>
</feature>
<dbReference type="PANTHER" id="PTHR13011:SF0">
    <property type="entry name" value="GENERAL TRANSCRIPTION FACTOR IIF SUBUNIT 1"/>
    <property type="match status" value="1"/>
</dbReference>
<comment type="similarity">
    <text evidence="2 8">Belongs to the TFIIF alpha subunit family.</text>
</comment>
<comment type="function">
    <text evidence="7 8">TFIIF is a general transcription initiation factor that binds to RNA polymerase II and helps to recruit it to the initiation complex in collaboration with TFIIB. It promotes transcription elongation.</text>
</comment>
<evidence type="ECO:0000256" key="7">
    <source>
        <dbReference type="ARBA" id="ARBA00025232"/>
    </source>
</evidence>
<evidence type="ECO:0000313" key="10">
    <source>
        <dbReference type="Proteomes" id="UP000887572"/>
    </source>
</evidence>
<feature type="region of interest" description="Disordered" evidence="9">
    <location>
        <begin position="439"/>
        <end position="493"/>
    </location>
</feature>
<dbReference type="PANTHER" id="PTHR13011">
    <property type="entry name" value="TFIIF-ALPHA"/>
    <property type="match status" value="1"/>
</dbReference>
<feature type="region of interest" description="Disordered" evidence="9">
    <location>
        <begin position="114"/>
        <end position="139"/>
    </location>
</feature>
<sequence length="585" mass="65692">MSKQANGSEQPKREFAVRVPKGPPRKLTIMKFNGSLNVKPENWTQEIVQLEREDNRRRGLTVAGEIVQDFGEGSVYGSAAREEARRKRLGRQSRKYEHDNQPWKLSIEKTVSSGDGIAPTEVDKNKQPNSSGKTRKFRSIREAGAGKHADYWIFYRAGNDLEAYKVDEWFQFLPAVTYKYLDAEQAEERFQQQSKVFNQFALKAQIQKQLAEQEERDQQGQMLVKNASGLKIKDEASSDEEYEADDEIEGKNGGDSAAKGRKKGKATAKEAKPKGTAKGNRKKQRVEAGDEVAAYESEDGEDEGREYDYMSDSGSDTDREELNVDRKLGEDLVGVEEEQGLKRSLETDEEGEEEEATAEAEEPTEEADEMPSEEQRGEGEKDERAVLGKGAKAVKNVEAIMAQKGGNRIAAEVCAIKDDSDGSDTDEDPDKETIKSVLFMQDKREKMGQPATSELSKKRPAVEAESSTEKANVGAKKAKMSESEKGAEDDDNDIINGEISEAFVRRLLERKPHSTKQLLSKANQRLQQRLTESGAQQQLQQQQQTKNKRIVTRLADILKKIVPYQFRKTNEAGKEVLYFSLNRTA</sequence>
<evidence type="ECO:0000256" key="9">
    <source>
        <dbReference type="SAM" id="MobiDB-lite"/>
    </source>
</evidence>
<keyword evidence="5 8" id="KW-0804">Transcription</keyword>
<dbReference type="Pfam" id="PF05793">
    <property type="entry name" value="TFIIF_alpha"/>
    <property type="match status" value="2"/>
</dbReference>
<dbReference type="GO" id="GO:0003677">
    <property type="term" value="F:DNA binding"/>
    <property type="evidence" value="ECO:0007669"/>
    <property type="project" value="UniProtKB-KW"/>
</dbReference>
<evidence type="ECO:0000256" key="4">
    <source>
        <dbReference type="ARBA" id="ARBA00023125"/>
    </source>
</evidence>
<feature type="region of interest" description="Disordered" evidence="9">
    <location>
        <begin position="1"/>
        <end position="26"/>
    </location>
</feature>
<feature type="region of interest" description="Disordered" evidence="9">
    <location>
        <begin position="234"/>
        <end position="390"/>
    </location>
</feature>
<reference evidence="11" key="1">
    <citation type="submission" date="2022-11" db="UniProtKB">
        <authorList>
            <consortium name="WormBaseParasite"/>
        </authorList>
    </citation>
    <scope>IDENTIFICATION</scope>
</reference>
<dbReference type="GO" id="GO:0016251">
    <property type="term" value="F:RNA polymerase II general transcription initiation factor activity"/>
    <property type="evidence" value="ECO:0007669"/>
    <property type="project" value="TreeGrafter"/>
</dbReference>
<dbReference type="GO" id="GO:0032968">
    <property type="term" value="P:positive regulation of transcription elongation by RNA polymerase II"/>
    <property type="evidence" value="ECO:0007669"/>
    <property type="project" value="InterPro"/>
</dbReference>
<feature type="compositionally biased region" description="Acidic residues" evidence="9">
    <location>
        <begin position="347"/>
        <end position="372"/>
    </location>
</feature>
<dbReference type="Gene3D" id="1.10.10.10">
    <property type="entry name" value="Winged helix-like DNA-binding domain superfamily/Winged helix DNA-binding domain"/>
    <property type="match status" value="1"/>
</dbReference>
<keyword evidence="6 8" id="KW-0539">Nucleus</keyword>
<evidence type="ECO:0000256" key="8">
    <source>
        <dbReference type="RuleBase" id="RU366044"/>
    </source>
</evidence>
<dbReference type="GO" id="GO:0006367">
    <property type="term" value="P:transcription initiation at RNA polymerase II promoter"/>
    <property type="evidence" value="ECO:0007669"/>
    <property type="project" value="InterPro"/>
</dbReference>
<keyword evidence="10" id="KW-1185">Reference proteome</keyword>
<organism evidence="10 11">
    <name type="scientific">Globodera rostochiensis</name>
    <name type="common">Golden nematode worm</name>
    <name type="synonym">Heterodera rostochiensis</name>
    <dbReference type="NCBI Taxonomy" id="31243"/>
    <lineage>
        <taxon>Eukaryota</taxon>
        <taxon>Metazoa</taxon>
        <taxon>Ecdysozoa</taxon>
        <taxon>Nematoda</taxon>
        <taxon>Chromadorea</taxon>
        <taxon>Rhabditida</taxon>
        <taxon>Tylenchina</taxon>
        <taxon>Tylenchomorpha</taxon>
        <taxon>Tylenchoidea</taxon>
        <taxon>Heteroderidae</taxon>
        <taxon>Heteroderinae</taxon>
        <taxon>Globodera</taxon>
    </lineage>
</organism>
<feature type="compositionally biased region" description="Basic and acidic residues" evidence="9">
    <location>
        <begin position="316"/>
        <end position="330"/>
    </location>
</feature>
<dbReference type="WBParaSite" id="Gr19_v10_g7747.t1">
    <property type="protein sequence ID" value="Gr19_v10_g7747.t1"/>
    <property type="gene ID" value="Gr19_v10_g7747"/>
</dbReference>
<comment type="subcellular location">
    <subcellularLocation>
        <location evidence="1 8">Nucleus</location>
    </subcellularLocation>
</comment>
<evidence type="ECO:0000256" key="1">
    <source>
        <dbReference type="ARBA" id="ARBA00004123"/>
    </source>
</evidence>
<accession>A0A914I909</accession>
<protein>
    <recommendedName>
        <fullName evidence="8">Transcription initiation factor IIF subunit alpha</fullName>
    </recommendedName>
</protein>
<keyword evidence="3 8" id="KW-0805">Transcription regulation</keyword>
<dbReference type="InterPro" id="IPR036388">
    <property type="entry name" value="WH-like_DNA-bd_sf"/>
</dbReference>
<name>A0A914I909_GLORO</name>
<dbReference type="Proteomes" id="UP000887572">
    <property type="component" value="Unplaced"/>
</dbReference>
<dbReference type="GO" id="GO:0005674">
    <property type="term" value="C:transcription factor TFIIF complex"/>
    <property type="evidence" value="ECO:0007669"/>
    <property type="project" value="TreeGrafter"/>
</dbReference>
<evidence type="ECO:0000256" key="5">
    <source>
        <dbReference type="ARBA" id="ARBA00023163"/>
    </source>
</evidence>
<evidence type="ECO:0000256" key="2">
    <source>
        <dbReference type="ARBA" id="ARBA00005249"/>
    </source>
</evidence>
<feature type="compositionally biased region" description="Basic and acidic residues" evidence="9">
    <location>
        <begin position="373"/>
        <end position="386"/>
    </location>
</feature>
<proteinExistence type="inferred from homology"/>
<dbReference type="InterPro" id="IPR008851">
    <property type="entry name" value="TFIIF-alpha"/>
</dbReference>
<dbReference type="AlphaFoldDB" id="A0A914I909"/>
<dbReference type="GO" id="GO:0001096">
    <property type="term" value="F:TFIIF-class transcription factor complex binding"/>
    <property type="evidence" value="ECO:0007669"/>
    <property type="project" value="TreeGrafter"/>
</dbReference>